<dbReference type="EMBL" id="BARU01013989">
    <property type="protein sequence ID" value="GAH43059.1"/>
    <property type="molecule type" value="Genomic_DNA"/>
</dbReference>
<dbReference type="Gene3D" id="1.10.357.10">
    <property type="entry name" value="Tetracycline Repressor, domain 2"/>
    <property type="match status" value="1"/>
</dbReference>
<dbReference type="InterPro" id="IPR025996">
    <property type="entry name" value="MT1864/Rv1816-like_C"/>
</dbReference>
<dbReference type="InterPro" id="IPR036271">
    <property type="entry name" value="Tet_transcr_reg_TetR-rel_C_sf"/>
</dbReference>
<proteinExistence type="predicted"/>
<protein>
    <recommendedName>
        <fullName evidence="3">HTH-type transcriptional regulator MT1864/Rv1816-like C-terminal domain-containing protein</fullName>
    </recommendedName>
</protein>
<keyword evidence="1" id="KW-0805">Transcription regulation</keyword>
<comment type="caution">
    <text evidence="4">The sequence shown here is derived from an EMBL/GenBank/DDBJ whole genome shotgun (WGS) entry which is preliminary data.</text>
</comment>
<keyword evidence="2" id="KW-0804">Transcription</keyword>
<organism evidence="4">
    <name type="scientific">marine sediment metagenome</name>
    <dbReference type="NCBI Taxonomy" id="412755"/>
    <lineage>
        <taxon>unclassified sequences</taxon>
        <taxon>metagenomes</taxon>
        <taxon>ecological metagenomes</taxon>
    </lineage>
</organism>
<gene>
    <name evidence="4" type="ORF">S03H2_24942</name>
</gene>
<dbReference type="AlphaFoldDB" id="X1GN77"/>
<dbReference type="Pfam" id="PF13305">
    <property type="entry name" value="TetR_C_33"/>
    <property type="match status" value="1"/>
</dbReference>
<sequence>LYNYWTSKRDLWYNILEQDFQEFECQMLKIIKTHEGSYMSLLEKLAEYYFIFARDNYQKYQMMFVTIPPPAEKKGRKERDFEPKTIHILLGIVQEAVESGELELDNILHFTLYLWSVIHGTVLVSKSILFDTNSELSTFCSCLMLSFTHVCHQYKL</sequence>
<name>X1GN77_9ZZZZ</name>
<evidence type="ECO:0000259" key="3">
    <source>
        <dbReference type="Pfam" id="PF13305"/>
    </source>
</evidence>
<evidence type="ECO:0000313" key="4">
    <source>
        <dbReference type="EMBL" id="GAH43059.1"/>
    </source>
</evidence>
<feature type="domain" description="HTH-type transcriptional regulator MT1864/Rv1816-like C-terminal" evidence="3">
    <location>
        <begin position="43"/>
        <end position="123"/>
    </location>
</feature>
<dbReference type="SUPFAM" id="SSF48498">
    <property type="entry name" value="Tetracyclin repressor-like, C-terminal domain"/>
    <property type="match status" value="1"/>
</dbReference>
<accession>X1GN77</accession>
<evidence type="ECO:0000256" key="1">
    <source>
        <dbReference type="ARBA" id="ARBA00023015"/>
    </source>
</evidence>
<feature type="non-terminal residue" evidence="4">
    <location>
        <position position="1"/>
    </location>
</feature>
<reference evidence="4" key="1">
    <citation type="journal article" date="2014" name="Front. Microbiol.">
        <title>High frequency of phylogenetically diverse reductive dehalogenase-homologous genes in deep subseafloor sedimentary metagenomes.</title>
        <authorList>
            <person name="Kawai M."/>
            <person name="Futagami T."/>
            <person name="Toyoda A."/>
            <person name="Takaki Y."/>
            <person name="Nishi S."/>
            <person name="Hori S."/>
            <person name="Arai W."/>
            <person name="Tsubouchi T."/>
            <person name="Morono Y."/>
            <person name="Uchiyama I."/>
            <person name="Ito T."/>
            <person name="Fujiyama A."/>
            <person name="Inagaki F."/>
            <person name="Takami H."/>
        </authorList>
    </citation>
    <scope>NUCLEOTIDE SEQUENCE</scope>
    <source>
        <strain evidence="4">Expedition CK06-06</strain>
    </source>
</reference>
<evidence type="ECO:0000256" key="2">
    <source>
        <dbReference type="ARBA" id="ARBA00023163"/>
    </source>
</evidence>